<dbReference type="PROSITE" id="PS51898">
    <property type="entry name" value="TYR_RECOMBINASE"/>
    <property type="match status" value="1"/>
</dbReference>
<dbReference type="Gene3D" id="1.10.443.10">
    <property type="entry name" value="Intergrase catalytic core"/>
    <property type="match status" value="1"/>
</dbReference>
<organism evidence="3 4">
    <name type="scientific">Marinomonas aquiplantarum</name>
    <dbReference type="NCBI Taxonomy" id="491951"/>
    <lineage>
        <taxon>Bacteria</taxon>
        <taxon>Pseudomonadati</taxon>
        <taxon>Pseudomonadota</taxon>
        <taxon>Gammaproteobacteria</taxon>
        <taxon>Oceanospirillales</taxon>
        <taxon>Oceanospirillaceae</taxon>
        <taxon>Marinomonas</taxon>
    </lineage>
</organism>
<dbReference type="Pfam" id="PF00589">
    <property type="entry name" value="Phage_integrase"/>
    <property type="match status" value="1"/>
</dbReference>
<dbReference type="GO" id="GO:0003677">
    <property type="term" value="F:DNA binding"/>
    <property type="evidence" value="ECO:0007669"/>
    <property type="project" value="InterPro"/>
</dbReference>
<dbReference type="Proteomes" id="UP000252086">
    <property type="component" value="Unassembled WGS sequence"/>
</dbReference>
<accession>A0A366D081</accession>
<dbReference type="InterPro" id="IPR011010">
    <property type="entry name" value="DNA_brk_join_enz"/>
</dbReference>
<dbReference type="InterPro" id="IPR013762">
    <property type="entry name" value="Integrase-like_cat_sf"/>
</dbReference>
<dbReference type="RefSeq" id="WP_181799822.1">
    <property type="nucleotide sequence ID" value="NZ_QNRF01000004.1"/>
</dbReference>
<dbReference type="GO" id="GO:0015074">
    <property type="term" value="P:DNA integration"/>
    <property type="evidence" value="ECO:0007669"/>
    <property type="project" value="InterPro"/>
</dbReference>
<evidence type="ECO:0000256" key="1">
    <source>
        <dbReference type="ARBA" id="ARBA00023172"/>
    </source>
</evidence>
<keyword evidence="1" id="KW-0233">DNA recombination</keyword>
<evidence type="ECO:0000259" key="2">
    <source>
        <dbReference type="PROSITE" id="PS51898"/>
    </source>
</evidence>
<protein>
    <submittedName>
        <fullName evidence="3">Phage integrase family protein</fullName>
    </submittedName>
</protein>
<dbReference type="GO" id="GO:0006310">
    <property type="term" value="P:DNA recombination"/>
    <property type="evidence" value="ECO:0007669"/>
    <property type="project" value="UniProtKB-KW"/>
</dbReference>
<dbReference type="SUPFAM" id="SSF56349">
    <property type="entry name" value="DNA breaking-rejoining enzymes"/>
    <property type="match status" value="1"/>
</dbReference>
<dbReference type="InterPro" id="IPR002104">
    <property type="entry name" value="Integrase_catalytic"/>
</dbReference>
<keyword evidence="4" id="KW-1185">Reference proteome</keyword>
<evidence type="ECO:0000313" key="3">
    <source>
        <dbReference type="EMBL" id="RBO83451.1"/>
    </source>
</evidence>
<gene>
    <name evidence="3" type="ORF">DFP76_104270</name>
</gene>
<comment type="caution">
    <text evidence="3">The sequence shown here is derived from an EMBL/GenBank/DDBJ whole genome shotgun (WGS) entry which is preliminary data.</text>
</comment>
<proteinExistence type="predicted"/>
<sequence>MMQKRRNTNHPPKGAAIKVSPIRSLDAIQQIKNSLYDQPRNLALFTLGINTAYRANEILSLTVGQVNHLTAGDILDLKQSKNSEYRLAVINHVTETALQNWLACHPRKDDPKAPVFLSQRRRNKALSVAAVNRLVKLWCKDIGLPENYGSHTLRKTWGYHQRIQNQASVAILMRAFGHATEAQTLDYLCILPDEIRSLYLTLEL</sequence>
<evidence type="ECO:0000313" key="4">
    <source>
        <dbReference type="Proteomes" id="UP000252086"/>
    </source>
</evidence>
<reference evidence="3 4" key="1">
    <citation type="submission" date="2018-06" db="EMBL/GenBank/DDBJ databases">
        <title>Genomic Encyclopedia of Type Strains, Phase III (KMG-III): the genomes of soil and plant-associated and newly described type strains.</title>
        <authorList>
            <person name="Whitman W."/>
        </authorList>
    </citation>
    <scope>NUCLEOTIDE SEQUENCE [LARGE SCALE GENOMIC DNA]</scope>
    <source>
        <strain evidence="3 4">CECT 7732</strain>
    </source>
</reference>
<dbReference type="AlphaFoldDB" id="A0A366D081"/>
<name>A0A366D081_9GAMM</name>
<dbReference type="EMBL" id="QNRF01000004">
    <property type="protein sequence ID" value="RBO83451.1"/>
    <property type="molecule type" value="Genomic_DNA"/>
</dbReference>
<feature type="domain" description="Tyr recombinase" evidence="2">
    <location>
        <begin position="18"/>
        <end position="200"/>
    </location>
</feature>